<dbReference type="PRINTS" id="PR00463">
    <property type="entry name" value="EP450I"/>
</dbReference>
<comment type="similarity">
    <text evidence="3 12">Belongs to the cytochrome P450 family.</text>
</comment>
<evidence type="ECO:0000256" key="10">
    <source>
        <dbReference type="ARBA" id="ARBA00023033"/>
    </source>
</evidence>
<evidence type="ECO:0000256" key="7">
    <source>
        <dbReference type="ARBA" id="ARBA00022989"/>
    </source>
</evidence>
<proteinExistence type="inferred from homology"/>
<dbReference type="Gene3D" id="1.10.630.10">
    <property type="entry name" value="Cytochrome P450"/>
    <property type="match status" value="1"/>
</dbReference>
<keyword evidence="5 14" id="KW-0812">Transmembrane</keyword>
<dbReference type="Pfam" id="PF00067">
    <property type="entry name" value="p450"/>
    <property type="match status" value="1"/>
</dbReference>
<protein>
    <recommendedName>
        <fullName evidence="17">Cytochrome P450</fullName>
    </recommendedName>
</protein>
<dbReference type="PANTHER" id="PTHR47947:SF26">
    <property type="entry name" value="CYTOCHROME P450"/>
    <property type="match status" value="1"/>
</dbReference>
<evidence type="ECO:0000256" key="14">
    <source>
        <dbReference type="SAM" id="Phobius"/>
    </source>
</evidence>
<evidence type="ECO:0000256" key="13">
    <source>
        <dbReference type="SAM" id="Coils"/>
    </source>
</evidence>
<feature type="transmembrane region" description="Helical" evidence="14">
    <location>
        <begin position="7"/>
        <end position="26"/>
    </location>
</feature>
<keyword evidence="10 12" id="KW-0503">Monooxygenase</keyword>
<dbReference type="InterPro" id="IPR002401">
    <property type="entry name" value="Cyt_P450_E_grp-I"/>
</dbReference>
<dbReference type="PRINTS" id="PR00385">
    <property type="entry name" value="P450"/>
</dbReference>
<dbReference type="SUPFAM" id="SSF48264">
    <property type="entry name" value="Cytochrome P450"/>
    <property type="match status" value="1"/>
</dbReference>
<evidence type="ECO:0000256" key="11">
    <source>
        <dbReference type="ARBA" id="ARBA00023136"/>
    </source>
</evidence>
<gene>
    <name evidence="15" type="ORF">V6N12_041089</name>
</gene>
<dbReference type="CDD" id="cd20654">
    <property type="entry name" value="CYP82"/>
    <property type="match status" value="1"/>
</dbReference>
<keyword evidence="9 12" id="KW-0408">Iron</keyword>
<evidence type="ECO:0000313" key="16">
    <source>
        <dbReference type="Proteomes" id="UP001472677"/>
    </source>
</evidence>
<keyword evidence="8 12" id="KW-0560">Oxidoreductase</keyword>
<evidence type="ECO:0000256" key="3">
    <source>
        <dbReference type="ARBA" id="ARBA00010617"/>
    </source>
</evidence>
<sequence>MEIIFPFSVFGLAEIFAFFLFGYILFRTAVHQKSSNNNKSPPEISGGWPLLGHLHLLGGPKPPHITLGNLADEYGPIFTVRLGVHPTLIVSNSQVAKECFTTNDKAFASRPRSLAGEILGFNFAMFGFSPYGPYWRHVRKIATLEILSNHRLEKLKHVRESEIKGSIKRLYELVSNNKGPKPVVVEMKRWFWTLNINTVFKMVIGKRYSEVESSHGEDENERRRKAIREFFNLTGAFTVADSLPFLRWLDLDGHEKAMKKTVEKLDEILEECLQEHKRKRNSGKSEGEDEDFMDTMLSLLEDGGNLPSYDADTINKVTCLALILGGTDTTMVTITWALSLLLNNRDVLKKVQHELDTCVGKDRLVQESDIKNLVYLQAIIKETTRLYPAAALSVPHESVEDCTTAGYFIPAGTRLLVNLSKLQRDPKVWSNPDEFRPERFLTTHKHVDVRGQNFEFMPFGSGRRVCPGISFALQVLHLNLATLVQSFEIRTPLDEAVDMRESAGLTNLKAEPLDVVCTPRLPPHLYE</sequence>
<evidence type="ECO:0000313" key="15">
    <source>
        <dbReference type="EMBL" id="KAK8552497.1"/>
    </source>
</evidence>
<comment type="caution">
    <text evidence="15">The sequence shown here is derived from an EMBL/GenBank/DDBJ whole genome shotgun (WGS) entry which is preliminary data.</text>
</comment>
<dbReference type="EMBL" id="JBBPBM010000020">
    <property type="protein sequence ID" value="KAK8552497.1"/>
    <property type="molecule type" value="Genomic_DNA"/>
</dbReference>
<keyword evidence="4 12" id="KW-0349">Heme</keyword>
<dbReference type="InterPro" id="IPR001128">
    <property type="entry name" value="Cyt_P450"/>
</dbReference>
<keyword evidence="6 12" id="KW-0479">Metal-binding</keyword>
<keyword evidence="16" id="KW-1185">Reference proteome</keyword>
<comment type="subcellular location">
    <subcellularLocation>
        <location evidence="2">Membrane</location>
    </subcellularLocation>
</comment>
<comment type="cofactor">
    <cofactor evidence="1">
        <name>heme</name>
        <dbReference type="ChEBI" id="CHEBI:30413"/>
    </cofactor>
</comment>
<reference evidence="15 16" key="1">
    <citation type="journal article" date="2024" name="G3 (Bethesda)">
        <title>Genome assembly of Hibiscus sabdariffa L. provides insights into metabolisms of medicinal natural products.</title>
        <authorList>
            <person name="Kim T."/>
        </authorList>
    </citation>
    <scope>NUCLEOTIDE SEQUENCE [LARGE SCALE GENOMIC DNA]</scope>
    <source>
        <strain evidence="15">TK-2024</strain>
        <tissue evidence="15">Old leaves</tissue>
    </source>
</reference>
<feature type="coiled-coil region" evidence="13">
    <location>
        <begin position="251"/>
        <end position="282"/>
    </location>
</feature>
<evidence type="ECO:0000256" key="4">
    <source>
        <dbReference type="ARBA" id="ARBA00022617"/>
    </source>
</evidence>
<dbReference type="Proteomes" id="UP001472677">
    <property type="component" value="Unassembled WGS sequence"/>
</dbReference>
<evidence type="ECO:0000256" key="5">
    <source>
        <dbReference type="ARBA" id="ARBA00022692"/>
    </source>
</evidence>
<dbReference type="InterPro" id="IPR050651">
    <property type="entry name" value="Plant_Cytochrome_P450_Monoox"/>
</dbReference>
<accession>A0ABR2E5K0</accession>
<dbReference type="InterPro" id="IPR036396">
    <property type="entry name" value="Cyt_P450_sf"/>
</dbReference>
<evidence type="ECO:0000256" key="9">
    <source>
        <dbReference type="ARBA" id="ARBA00023004"/>
    </source>
</evidence>
<evidence type="ECO:0000256" key="12">
    <source>
        <dbReference type="RuleBase" id="RU000461"/>
    </source>
</evidence>
<keyword evidence="11 14" id="KW-0472">Membrane</keyword>
<evidence type="ECO:0008006" key="17">
    <source>
        <dbReference type="Google" id="ProtNLM"/>
    </source>
</evidence>
<keyword evidence="13" id="KW-0175">Coiled coil</keyword>
<keyword evidence="7 14" id="KW-1133">Transmembrane helix</keyword>
<dbReference type="PANTHER" id="PTHR47947">
    <property type="entry name" value="CYTOCHROME P450 82C3-RELATED"/>
    <property type="match status" value="1"/>
</dbReference>
<dbReference type="InterPro" id="IPR017972">
    <property type="entry name" value="Cyt_P450_CS"/>
</dbReference>
<evidence type="ECO:0000256" key="6">
    <source>
        <dbReference type="ARBA" id="ARBA00022723"/>
    </source>
</evidence>
<evidence type="ECO:0000256" key="8">
    <source>
        <dbReference type="ARBA" id="ARBA00023002"/>
    </source>
</evidence>
<evidence type="ECO:0000256" key="2">
    <source>
        <dbReference type="ARBA" id="ARBA00004370"/>
    </source>
</evidence>
<evidence type="ECO:0000256" key="1">
    <source>
        <dbReference type="ARBA" id="ARBA00001971"/>
    </source>
</evidence>
<organism evidence="15 16">
    <name type="scientific">Hibiscus sabdariffa</name>
    <name type="common">roselle</name>
    <dbReference type="NCBI Taxonomy" id="183260"/>
    <lineage>
        <taxon>Eukaryota</taxon>
        <taxon>Viridiplantae</taxon>
        <taxon>Streptophyta</taxon>
        <taxon>Embryophyta</taxon>
        <taxon>Tracheophyta</taxon>
        <taxon>Spermatophyta</taxon>
        <taxon>Magnoliopsida</taxon>
        <taxon>eudicotyledons</taxon>
        <taxon>Gunneridae</taxon>
        <taxon>Pentapetalae</taxon>
        <taxon>rosids</taxon>
        <taxon>malvids</taxon>
        <taxon>Malvales</taxon>
        <taxon>Malvaceae</taxon>
        <taxon>Malvoideae</taxon>
        <taxon>Hibiscus</taxon>
    </lineage>
</organism>
<dbReference type="PROSITE" id="PS00086">
    <property type="entry name" value="CYTOCHROME_P450"/>
    <property type="match status" value="1"/>
</dbReference>
<name>A0ABR2E5K0_9ROSI</name>